<dbReference type="InterPro" id="IPR015814">
    <property type="entry name" value="Pgluconate_DH_NAD-bd_C"/>
</dbReference>
<dbReference type="EMBL" id="JBHSFZ010000025">
    <property type="protein sequence ID" value="MFC4594838.1"/>
    <property type="molecule type" value="Genomic_DNA"/>
</dbReference>
<dbReference type="InterPro" id="IPR008927">
    <property type="entry name" value="6-PGluconate_DH-like_C_sf"/>
</dbReference>
<reference evidence="5" key="1">
    <citation type="journal article" date="2019" name="Int. J. Syst. Evol. Microbiol.">
        <title>The Global Catalogue of Microorganisms (GCM) 10K type strain sequencing project: providing services to taxonomists for standard genome sequencing and annotation.</title>
        <authorList>
            <consortium name="The Broad Institute Genomics Platform"/>
            <consortium name="The Broad Institute Genome Sequencing Center for Infectious Disease"/>
            <person name="Wu L."/>
            <person name="Ma J."/>
        </authorList>
    </citation>
    <scope>NUCLEOTIDE SEQUENCE [LARGE SCALE GENOMIC DNA]</scope>
    <source>
        <strain evidence="5">NBRC 103632</strain>
    </source>
</reference>
<evidence type="ECO:0000259" key="2">
    <source>
        <dbReference type="Pfam" id="PF03446"/>
    </source>
</evidence>
<dbReference type="Pfam" id="PF03446">
    <property type="entry name" value="NAD_binding_2"/>
    <property type="match status" value="1"/>
</dbReference>
<name>A0ABV9F0W1_9SPHN</name>
<gene>
    <name evidence="4" type="ORF">ACFO3E_11640</name>
</gene>
<dbReference type="RefSeq" id="WP_380805147.1">
    <property type="nucleotide sequence ID" value="NZ_JBHSFZ010000025.1"/>
</dbReference>
<sequence>MEQEVGLIGFGEAGSTFAMAGAWGARAHVFDCKTESAADRDAMLAAYAQAHVLGARFMEDALSGVGLVISLVTADQALDVAEAAAECLTPGAIYCDMNSVAPQTKEAAARAIAAVGGHYVDVAVMAPVHPARLSVPLLLSGARAEEAAARLGALGFANMRVVGEAVGRASSIKMIRSVMVKGIEALTAECVLAAEAAGVRDEVLASLDASEKARPWAERADYNLDRMLVHGLRRAAEMEEVVKTLEGLRTGAAMTRGTVERQRAIGALGVKVAPEGLEAKLGVISKDVVPAGAGICSGEEVSA</sequence>
<dbReference type="SUPFAM" id="SSF48179">
    <property type="entry name" value="6-phosphogluconate dehydrogenase C-terminal domain-like"/>
    <property type="match status" value="1"/>
</dbReference>
<feature type="domain" description="Phosphogluconate dehydrogenase NAD-binding putative C-terminal" evidence="3">
    <location>
        <begin position="194"/>
        <end position="264"/>
    </location>
</feature>
<keyword evidence="5" id="KW-1185">Reference proteome</keyword>
<organism evidence="4 5">
    <name type="scientific">Sphingobium tyrosinilyticum</name>
    <dbReference type="NCBI Taxonomy" id="2715436"/>
    <lineage>
        <taxon>Bacteria</taxon>
        <taxon>Pseudomonadati</taxon>
        <taxon>Pseudomonadota</taxon>
        <taxon>Alphaproteobacteria</taxon>
        <taxon>Sphingomonadales</taxon>
        <taxon>Sphingomonadaceae</taxon>
        <taxon>Sphingobium</taxon>
    </lineage>
</organism>
<protein>
    <submittedName>
        <fullName evidence="4">DUF1932 domain-containing protein</fullName>
    </submittedName>
</protein>
<dbReference type="Gene3D" id="3.40.50.720">
    <property type="entry name" value="NAD(P)-binding Rossmann-like Domain"/>
    <property type="match status" value="1"/>
</dbReference>
<feature type="domain" description="6-phosphogluconate dehydrogenase NADP-binding" evidence="2">
    <location>
        <begin position="5"/>
        <end position="135"/>
    </location>
</feature>
<dbReference type="PIRSF" id="PIRSF000103">
    <property type="entry name" value="HIBADH"/>
    <property type="match status" value="1"/>
</dbReference>
<dbReference type="InterPro" id="IPR006115">
    <property type="entry name" value="6PGDH_NADP-bd"/>
</dbReference>
<dbReference type="InterPro" id="IPR013328">
    <property type="entry name" value="6PGD_dom2"/>
</dbReference>
<dbReference type="InterPro" id="IPR015815">
    <property type="entry name" value="HIBADH-related"/>
</dbReference>
<proteinExistence type="predicted"/>
<dbReference type="Proteomes" id="UP001595957">
    <property type="component" value="Unassembled WGS sequence"/>
</dbReference>
<evidence type="ECO:0000313" key="4">
    <source>
        <dbReference type="EMBL" id="MFC4594838.1"/>
    </source>
</evidence>
<accession>A0ABV9F0W1</accession>
<dbReference type="InterPro" id="IPR036291">
    <property type="entry name" value="NAD(P)-bd_dom_sf"/>
</dbReference>
<evidence type="ECO:0000313" key="5">
    <source>
        <dbReference type="Proteomes" id="UP001595957"/>
    </source>
</evidence>
<evidence type="ECO:0000256" key="1">
    <source>
        <dbReference type="ARBA" id="ARBA00023002"/>
    </source>
</evidence>
<dbReference type="SUPFAM" id="SSF51735">
    <property type="entry name" value="NAD(P)-binding Rossmann-fold domains"/>
    <property type="match status" value="1"/>
</dbReference>
<dbReference type="Gene3D" id="1.10.1040.10">
    <property type="entry name" value="N-(1-d-carboxylethyl)-l-norvaline Dehydrogenase, domain 2"/>
    <property type="match status" value="1"/>
</dbReference>
<keyword evidence="1" id="KW-0560">Oxidoreductase</keyword>
<comment type="caution">
    <text evidence="4">The sequence shown here is derived from an EMBL/GenBank/DDBJ whole genome shotgun (WGS) entry which is preliminary data.</text>
</comment>
<evidence type="ECO:0000259" key="3">
    <source>
        <dbReference type="Pfam" id="PF09130"/>
    </source>
</evidence>
<dbReference type="Pfam" id="PF09130">
    <property type="entry name" value="DUF1932"/>
    <property type="match status" value="1"/>
</dbReference>